<reference evidence="2 3" key="1">
    <citation type="submission" date="2024-01" db="EMBL/GenBank/DDBJ databases">
        <title>A telomere-to-telomere, gap-free genome of sweet tea (Lithocarpus litseifolius).</title>
        <authorList>
            <person name="Zhou J."/>
        </authorList>
    </citation>
    <scope>NUCLEOTIDE SEQUENCE [LARGE SCALE GENOMIC DNA]</scope>
    <source>
        <strain evidence="2">Zhou-2022a</strain>
        <tissue evidence="2">Leaf</tissue>
    </source>
</reference>
<feature type="compositionally biased region" description="Polar residues" evidence="1">
    <location>
        <begin position="69"/>
        <end position="79"/>
    </location>
</feature>
<organism evidence="2 3">
    <name type="scientific">Lithocarpus litseifolius</name>
    <dbReference type="NCBI Taxonomy" id="425828"/>
    <lineage>
        <taxon>Eukaryota</taxon>
        <taxon>Viridiplantae</taxon>
        <taxon>Streptophyta</taxon>
        <taxon>Embryophyta</taxon>
        <taxon>Tracheophyta</taxon>
        <taxon>Spermatophyta</taxon>
        <taxon>Magnoliopsida</taxon>
        <taxon>eudicotyledons</taxon>
        <taxon>Gunneridae</taxon>
        <taxon>Pentapetalae</taxon>
        <taxon>rosids</taxon>
        <taxon>fabids</taxon>
        <taxon>Fagales</taxon>
        <taxon>Fagaceae</taxon>
        <taxon>Lithocarpus</taxon>
    </lineage>
</organism>
<evidence type="ECO:0000313" key="3">
    <source>
        <dbReference type="Proteomes" id="UP001459277"/>
    </source>
</evidence>
<feature type="region of interest" description="Disordered" evidence="1">
    <location>
        <begin position="48"/>
        <end position="103"/>
    </location>
</feature>
<proteinExistence type="predicted"/>
<comment type="caution">
    <text evidence="2">The sequence shown here is derived from an EMBL/GenBank/DDBJ whole genome shotgun (WGS) entry which is preliminary data.</text>
</comment>
<gene>
    <name evidence="2" type="ORF">SO802_019077</name>
</gene>
<keyword evidence="3" id="KW-1185">Reference proteome</keyword>
<dbReference type="AlphaFoldDB" id="A0AAW2CMQ8"/>
<feature type="compositionally biased region" description="Basic residues" evidence="1">
    <location>
        <begin position="80"/>
        <end position="89"/>
    </location>
</feature>
<feature type="compositionally biased region" description="Basic and acidic residues" evidence="1">
    <location>
        <begin position="90"/>
        <end position="103"/>
    </location>
</feature>
<name>A0AAW2CMQ8_9ROSI</name>
<dbReference type="EMBL" id="JAZDWU010000006">
    <property type="protein sequence ID" value="KAK9999474.1"/>
    <property type="molecule type" value="Genomic_DNA"/>
</dbReference>
<evidence type="ECO:0000313" key="2">
    <source>
        <dbReference type="EMBL" id="KAK9999474.1"/>
    </source>
</evidence>
<dbReference type="Proteomes" id="UP001459277">
    <property type="component" value="Unassembled WGS sequence"/>
</dbReference>
<protein>
    <submittedName>
        <fullName evidence="2">Uncharacterized protein</fullName>
    </submittedName>
</protein>
<evidence type="ECO:0000256" key="1">
    <source>
        <dbReference type="SAM" id="MobiDB-lite"/>
    </source>
</evidence>
<sequence>MLQLTTTVQLHQVKANCNTNINILSIDLCLFAMEIIYHSHYSLKARGKESSFTNINMPKRKLKPKASVQWKQDQSTNRKSINKREKHKRGNYEHHPKDTPQKA</sequence>
<accession>A0AAW2CMQ8</accession>